<reference evidence="1 2" key="1">
    <citation type="submission" date="2016-10" db="EMBL/GenBank/DDBJ databases">
        <authorList>
            <person name="Varghese N."/>
            <person name="Submissions S."/>
        </authorList>
    </citation>
    <scope>NUCLEOTIDE SEQUENCE [LARGE SCALE GENOMIC DNA]</scope>
    <source>
        <strain evidence="1 2">DSM 29073</strain>
    </source>
</reference>
<name>A0A8G2FAR9_9BACT</name>
<dbReference type="AlphaFoldDB" id="A0A8G2FAR9"/>
<keyword evidence="2" id="KW-1185">Reference proteome</keyword>
<protein>
    <submittedName>
        <fullName evidence="1">Uncharacterized protein</fullName>
    </submittedName>
</protein>
<evidence type="ECO:0000313" key="1">
    <source>
        <dbReference type="EMBL" id="SEF85276.1"/>
    </source>
</evidence>
<sequence length="29" mass="3424">MTQVKIKRVYEEPVHNHARILQSFLESGL</sequence>
<dbReference type="EMBL" id="FNVS01000008">
    <property type="protein sequence ID" value="SEF85276.1"/>
    <property type="molecule type" value="Genomic_DNA"/>
</dbReference>
<comment type="caution">
    <text evidence="1">The sequence shown here is derived from an EMBL/GenBank/DDBJ whole genome shotgun (WGS) entry which is preliminary data.</text>
</comment>
<gene>
    <name evidence="1" type="ORF">SAMN05444001_10862</name>
</gene>
<dbReference type="Proteomes" id="UP000236725">
    <property type="component" value="Unassembled WGS sequence"/>
</dbReference>
<evidence type="ECO:0000313" key="2">
    <source>
        <dbReference type="Proteomes" id="UP000236725"/>
    </source>
</evidence>
<proteinExistence type="predicted"/>
<accession>A0A8G2FAR9</accession>
<organism evidence="1 2">
    <name type="scientific">Parabacteroides chinchillae</name>
    <dbReference type="NCBI Taxonomy" id="871327"/>
    <lineage>
        <taxon>Bacteria</taxon>
        <taxon>Pseudomonadati</taxon>
        <taxon>Bacteroidota</taxon>
        <taxon>Bacteroidia</taxon>
        <taxon>Bacteroidales</taxon>
        <taxon>Tannerellaceae</taxon>
        <taxon>Parabacteroides</taxon>
    </lineage>
</organism>